<sequence>MESSQPATAKIEQQSNDISTSSLAQRRAFMRLSLKERCLILQRQAEEMYKHYQEDTEWQELEVGDIVDF</sequence>
<comment type="caution">
    <text evidence="1">The sequence shown here is derived from an EMBL/GenBank/DDBJ whole genome shotgun (WGS) entry which is preliminary data.</text>
</comment>
<dbReference type="EMBL" id="MRCC01000016">
    <property type="protein sequence ID" value="OKH23387.1"/>
    <property type="molecule type" value="Genomic_DNA"/>
</dbReference>
<keyword evidence="2" id="KW-1185">Reference proteome</keyword>
<dbReference type="Proteomes" id="UP000185984">
    <property type="component" value="Unassembled WGS sequence"/>
</dbReference>
<evidence type="ECO:0000313" key="1">
    <source>
        <dbReference type="EMBL" id="OKH23387.1"/>
    </source>
</evidence>
<accession>A0A1U7HIJ0</accession>
<proteinExistence type="predicted"/>
<name>A0A1U7HIJ0_9CHRO</name>
<dbReference type="RefSeq" id="WP_073550919.1">
    <property type="nucleotide sequence ID" value="NZ_CAWMVK010000008.1"/>
</dbReference>
<gene>
    <name evidence="1" type="ORF">NIES1031_18250</name>
</gene>
<dbReference type="STRING" id="247279.NIES1031_18250"/>
<evidence type="ECO:0000313" key="2">
    <source>
        <dbReference type="Proteomes" id="UP000185984"/>
    </source>
</evidence>
<organism evidence="1 2">
    <name type="scientific">Chroogloeocystis siderophila 5.2 s.c.1</name>
    <dbReference type="NCBI Taxonomy" id="247279"/>
    <lineage>
        <taxon>Bacteria</taxon>
        <taxon>Bacillati</taxon>
        <taxon>Cyanobacteriota</taxon>
        <taxon>Cyanophyceae</taxon>
        <taxon>Oscillatoriophycideae</taxon>
        <taxon>Chroococcales</taxon>
        <taxon>Chroococcaceae</taxon>
        <taxon>Chroogloeocystis</taxon>
    </lineage>
</organism>
<dbReference type="AlphaFoldDB" id="A0A1U7HIJ0"/>
<protein>
    <submittedName>
        <fullName evidence="1">Uncharacterized protein</fullName>
    </submittedName>
</protein>
<reference evidence="1 2" key="1">
    <citation type="submission" date="2016-11" db="EMBL/GenBank/DDBJ databases">
        <title>Draft Genome Sequences of Nine Cyanobacterial Strains from Diverse Habitats.</title>
        <authorList>
            <person name="Zhu T."/>
            <person name="Hou S."/>
            <person name="Lu X."/>
            <person name="Hess W.R."/>
        </authorList>
    </citation>
    <scope>NUCLEOTIDE SEQUENCE [LARGE SCALE GENOMIC DNA]</scope>
    <source>
        <strain evidence="1 2">5.2 s.c.1</strain>
    </source>
</reference>
<dbReference type="OrthoDB" id="573887at2"/>